<reference evidence="1 2" key="1">
    <citation type="submission" date="2024-03" db="EMBL/GenBank/DDBJ databases">
        <title>Sequence of Lycoming College Course Isolates.</title>
        <authorList>
            <person name="Plotts O."/>
            <person name="Newman J."/>
        </authorList>
    </citation>
    <scope>NUCLEOTIDE SEQUENCE [LARGE SCALE GENOMIC DNA]</scope>
    <source>
        <strain evidence="1 2">CJB-3</strain>
    </source>
</reference>
<gene>
    <name evidence="1" type="ORF">WAE58_03765</name>
</gene>
<name>A0ABU8NH50_9SPHI</name>
<evidence type="ECO:0000313" key="2">
    <source>
        <dbReference type="Proteomes" id="UP001378956"/>
    </source>
</evidence>
<evidence type="ECO:0000313" key="1">
    <source>
        <dbReference type="EMBL" id="MEJ2901522.1"/>
    </source>
</evidence>
<comment type="caution">
    <text evidence="1">The sequence shown here is derived from an EMBL/GenBank/DDBJ whole genome shotgun (WGS) entry which is preliminary data.</text>
</comment>
<protein>
    <submittedName>
        <fullName evidence="1">Uncharacterized protein</fullName>
    </submittedName>
</protein>
<dbReference type="EMBL" id="JBBEUB010000001">
    <property type="protein sequence ID" value="MEJ2901522.1"/>
    <property type="molecule type" value="Genomic_DNA"/>
</dbReference>
<organism evidence="1 2">
    <name type="scientific">Pedobacter panaciterrae</name>
    <dbReference type="NCBI Taxonomy" id="363849"/>
    <lineage>
        <taxon>Bacteria</taxon>
        <taxon>Pseudomonadati</taxon>
        <taxon>Bacteroidota</taxon>
        <taxon>Sphingobacteriia</taxon>
        <taxon>Sphingobacteriales</taxon>
        <taxon>Sphingobacteriaceae</taxon>
        <taxon>Pedobacter</taxon>
    </lineage>
</organism>
<dbReference type="Proteomes" id="UP001378956">
    <property type="component" value="Unassembled WGS sequence"/>
</dbReference>
<proteinExistence type="predicted"/>
<accession>A0ABU8NH50</accession>
<keyword evidence="2" id="KW-1185">Reference proteome</keyword>
<sequence length="167" mass="19577">MDIVISIKVRNPEWHEDEDGTPLSAEGRELLPSDVPKHNYSVKFKMAEQTVRYEQKADQTYALKFLAPDQIGLENPIFQTVILKDIDATEFVHEERSTWVVVSNELIHNTISAQNSGGGRYYWYYYLHGDADYFEFTRNIWLSKSHVDQILKEVPSFSLEHHIKFRK</sequence>
<dbReference type="RefSeq" id="WP_337715285.1">
    <property type="nucleotide sequence ID" value="NZ_JBBEUB010000001.1"/>
</dbReference>